<dbReference type="EMBL" id="FPHP01000046">
    <property type="protein sequence ID" value="SFV75743.1"/>
    <property type="molecule type" value="Genomic_DNA"/>
</dbReference>
<name>A0A1W1D540_9ZZZZ</name>
<proteinExistence type="predicted"/>
<dbReference type="InterPro" id="IPR007833">
    <property type="entry name" value="Capsule_polysaccharide_synth"/>
</dbReference>
<organism evidence="1">
    <name type="scientific">hydrothermal vent metagenome</name>
    <dbReference type="NCBI Taxonomy" id="652676"/>
    <lineage>
        <taxon>unclassified sequences</taxon>
        <taxon>metagenomes</taxon>
        <taxon>ecological metagenomes</taxon>
    </lineage>
</organism>
<dbReference type="CDD" id="cd16439">
    <property type="entry name" value="beta_Kdo_transferase_KpsC_2"/>
    <property type="match status" value="1"/>
</dbReference>
<protein>
    <submittedName>
        <fullName evidence="1">Capsular polysaccharide export system protein KpsC</fullName>
    </submittedName>
</protein>
<dbReference type="GO" id="GO:0000271">
    <property type="term" value="P:polysaccharide biosynthetic process"/>
    <property type="evidence" value="ECO:0007669"/>
    <property type="project" value="InterPro"/>
</dbReference>
<accession>A0A1W1D540</accession>
<reference evidence="1" key="1">
    <citation type="submission" date="2016-10" db="EMBL/GenBank/DDBJ databases">
        <authorList>
            <person name="de Groot N.N."/>
        </authorList>
    </citation>
    <scope>NUCLEOTIDE SEQUENCE</scope>
</reference>
<dbReference type="AlphaFoldDB" id="A0A1W1D540"/>
<dbReference type="Pfam" id="PF05159">
    <property type="entry name" value="Capsule_synth"/>
    <property type="match status" value="1"/>
</dbReference>
<evidence type="ECO:0000313" key="1">
    <source>
        <dbReference type="EMBL" id="SFV75743.1"/>
    </source>
</evidence>
<dbReference type="GO" id="GO:0015774">
    <property type="term" value="P:polysaccharide transport"/>
    <property type="evidence" value="ECO:0007669"/>
    <property type="project" value="InterPro"/>
</dbReference>
<gene>
    <name evidence="1" type="ORF">MNB_SM-3-1277</name>
</gene>
<sequence length="362" mass="42280">MKYFFGFSYWKHDFIQPFFQDTKDDIVFINPFFKKNYFNLALKKGLNKHSSIYIWGKKSFPLVEEFAKKNAIPIYRVEDGFIRSVGLGSDLTQPYSLIVDKRGIYFDPSQESDLEYILQTTHFSDSILHRAKKIKQYLIEQKLSKYNLYTHQDINIPTNKKIVLVPGQVEDDASIKYGANKMTNLELLKEARQNAQDAYIIYKPHPDVLVGNRVGHIDKDIALQYANQIITEVSLDSVLSIAHEVHTMTSLVGFEALLRGKTVFTYGIPFYAGWGLTKDKHIISRRTKKLSLEALIAGTLILYPRYIHPKTKKICEIEELLYELDKEKKLYNSSKYYQITTKIRNFFSRKSQLLLRIIYLKR</sequence>